<accession>A0A939JMB6</accession>
<gene>
    <name evidence="1" type="ORF">J0695_39250</name>
</gene>
<evidence type="ECO:0000313" key="1">
    <source>
        <dbReference type="EMBL" id="MBO0517742.1"/>
    </source>
</evidence>
<keyword evidence="2" id="KW-1185">Reference proteome</keyword>
<protein>
    <recommendedName>
        <fullName evidence="3">4Fe-4S Wbl-type domain-containing protein</fullName>
    </recommendedName>
</protein>
<dbReference type="AlphaFoldDB" id="A0A939JMB6"/>
<name>A0A939JMB6_9ACTN</name>
<dbReference type="RefSeq" id="WP_206969633.1">
    <property type="nucleotide sequence ID" value="NZ_BAAAJJ010000002.1"/>
</dbReference>
<organism evidence="1 2">
    <name type="scientific">Streptomyces beijiangensis</name>
    <dbReference type="NCBI Taxonomy" id="163361"/>
    <lineage>
        <taxon>Bacteria</taxon>
        <taxon>Bacillati</taxon>
        <taxon>Actinomycetota</taxon>
        <taxon>Actinomycetes</taxon>
        <taxon>Kitasatosporales</taxon>
        <taxon>Streptomycetaceae</taxon>
        <taxon>Streptomyces</taxon>
    </lineage>
</organism>
<dbReference type="Proteomes" id="UP000664167">
    <property type="component" value="Unassembled WGS sequence"/>
</dbReference>
<evidence type="ECO:0008006" key="3">
    <source>
        <dbReference type="Google" id="ProtNLM"/>
    </source>
</evidence>
<comment type="caution">
    <text evidence="1">The sequence shown here is derived from an EMBL/GenBank/DDBJ whole genome shotgun (WGS) entry which is preliminary data.</text>
</comment>
<evidence type="ECO:0000313" key="2">
    <source>
        <dbReference type="Proteomes" id="UP000664167"/>
    </source>
</evidence>
<proteinExistence type="predicted"/>
<dbReference type="EMBL" id="JAFLRJ010000815">
    <property type="protein sequence ID" value="MBO0517742.1"/>
    <property type="molecule type" value="Genomic_DNA"/>
</dbReference>
<reference evidence="1" key="1">
    <citation type="submission" date="2021-03" db="EMBL/GenBank/DDBJ databases">
        <title>Streptomyces poriferae sp. nov., a novel marine sponge-derived Actinobacteria species with anti-MRSA activity.</title>
        <authorList>
            <person name="Sandoval-Powers M."/>
            <person name="Kralova S."/>
            <person name="Nguyen G.-S."/>
            <person name="Fawwal D."/>
            <person name="Degnes K."/>
            <person name="Klinkenberg G."/>
            <person name="Sletta H."/>
            <person name="Wentzel A."/>
            <person name="Liles M.R."/>
        </authorList>
    </citation>
    <scope>NUCLEOTIDE SEQUENCE</scope>
    <source>
        <strain evidence="1">DSM 41794</strain>
    </source>
</reference>
<sequence length="145" mass="16266">MTANWVDTAPCAGLSDFVHDGRTGPRGNDVLFASMYRPELRVCGTCPFRKKCIELVKPQQSKFDGVCGGRLWSNGRLIATTPSACETELEEPELRAICGTDTGWLQHIRHSEIPCSACRSAKRVFERIRRTRENDAKRTRRLVAA</sequence>